<protein>
    <submittedName>
        <fullName evidence="1">Uncharacterized protein</fullName>
    </submittedName>
</protein>
<sequence>MPRCFKDKPCNKNILATGILSSAYNIQGIISHPKISLPQMPTQSRHSALFPCANLQDLWYLEGVEKRLARRFGMNSDQGIDSEVVLQEATKRAASEGYVRGVSLEVIGMPTSKKDVNDLIKLDSIRRDHATRIAGDSGRVSQLPTAATPHRTSQFWAVLIGINAYKSNPLQGCVSDALLMKNEAIVSIRYKNSL</sequence>
<gene>
    <name evidence="1" type="ORF">EV420DRAFT_1652151</name>
</gene>
<reference evidence="1" key="1">
    <citation type="submission" date="2023-06" db="EMBL/GenBank/DDBJ databases">
        <authorList>
            <consortium name="Lawrence Berkeley National Laboratory"/>
            <person name="Ahrendt S."/>
            <person name="Sahu N."/>
            <person name="Indic B."/>
            <person name="Wong-Bajracharya J."/>
            <person name="Merenyi Z."/>
            <person name="Ke H.-M."/>
            <person name="Monk M."/>
            <person name="Kocsube S."/>
            <person name="Drula E."/>
            <person name="Lipzen A."/>
            <person name="Balint B."/>
            <person name="Henrissat B."/>
            <person name="Andreopoulos B."/>
            <person name="Martin F.M."/>
            <person name="Harder C.B."/>
            <person name="Rigling D."/>
            <person name="Ford K.L."/>
            <person name="Foster G.D."/>
            <person name="Pangilinan J."/>
            <person name="Papanicolaou A."/>
            <person name="Barry K."/>
            <person name="LaButti K."/>
            <person name="Viragh M."/>
            <person name="Koriabine M."/>
            <person name="Yan M."/>
            <person name="Riley R."/>
            <person name="Champramary S."/>
            <person name="Plett K.L."/>
            <person name="Tsai I.J."/>
            <person name="Slot J."/>
            <person name="Sipos G."/>
            <person name="Plett J."/>
            <person name="Nagy L.G."/>
            <person name="Grigoriev I.V."/>
        </authorList>
    </citation>
    <scope>NUCLEOTIDE SEQUENCE</scope>
    <source>
        <strain evidence="1">CCBAS 213</strain>
    </source>
</reference>
<evidence type="ECO:0000313" key="2">
    <source>
        <dbReference type="Proteomes" id="UP001175211"/>
    </source>
</evidence>
<evidence type="ECO:0000313" key="1">
    <source>
        <dbReference type="EMBL" id="KAK0437256.1"/>
    </source>
</evidence>
<dbReference type="RefSeq" id="XP_060322528.1">
    <property type="nucleotide sequence ID" value="XM_060478612.1"/>
</dbReference>
<comment type="caution">
    <text evidence="1">The sequence shown here is derived from an EMBL/GenBank/DDBJ whole genome shotgun (WGS) entry which is preliminary data.</text>
</comment>
<name>A0AA39J6Y4_ARMTA</name>
<dbReference type="Gene3D" id="3.40.50.12660">
    <property type="match status" value="1"/>
</dbReference>
<dbReference type="GeneID" id="85362160"/>
<keyword evidence="2" id="KW-1185">Reference proteome</keyword>
<organism evidence="1 2">
    <name type="scientific">Armillaria tabescens</name>
    <name type="common">Ringless honey mushroom</name>
    <name type="synonym">Agaricus tabescens</name>
    <dbReference type="NCBI Taxonomy" id="1929756"/>
    <lineage>
        <taxon>Eukaryota</taxon>
        <taxon>Fungi</taxon>
        <taxon>Dikarya</taxon>
        <taxon>Basidiomycota</taxon>
        <taxon>Agaricomycotina</taxon>
        <taxon>Agaricomycetes</taxon>
        <taxon>Agaricomycetidae</taxon>
        <taxon>Agaricales</taxon>
        <taxon>Marasmiineae</taxon>
        <taxon>Physalacriaceae</taxon>
        <taxon>Desarmillaria</taxon>
    </lineage>
</organism>
<proteinExistence type="predicted"/>
<accession>A0AA39J6Y4</accession>
<dbReference type="AlphaFoldDB" id="A0AA39J6Y4"/>
<dbReference type="Proteomes" id="UP001175211">
    <property type="component" value="Unassembled WGS sequence"/>
</dbReference>
<dbReference type="EMBL" id="JAUEPS010000115">
    <property type="protein sequence ID" value="KAK0437256.1"/>
    <property type="molecule type" value="Genomic_DNA"/>
</dbReference>